<dbReference type="EMBL" id="FMYV01000011">
    <property type="protein sequence ID" value="SDC88418.1"/>
    <property type="molecule type" value="Genomic_DNA"/>
</dbReference>
<protein>
    <submittedName>
        <fullName evidence="1">Uncharacterized protein</fullName>
    </submittedName>
</protein>
<keyword evidence="2" id="KW-1185">Reference proteome</keyword>
<organism evidence="1 2">
    <name type="scientific">Geotoga petraea</name>
    <dbReference type="NCBI Taxonomy" id="28234"/>
    <lineage>
        <taxon>Bacteria</taxon>
        <taxon>Thermotogati</taxon>
        <taxon>Thermotogota</taxon>
        <taxon>Thermotogae</taxon>
        <taxon>Petrotogales</taxon>
        <taxon>Petrotogaceae</taxon>
        <taxon>Geotoga</taxon>
    </lineage>
</organism>
<reference evidence="1 2" key="1">
    <citation type="submission" date="2016-10" db="EMBL/GenBank/DDBJ databases">
        <authorList>
            <person name="de Groot N.N."/>
        </authorList>
    </citation>
    <scope>NUCLEOTIDE SEQUENCE [LARGE SCALE GENOMIC DNA]</scope>
    <source>
        <strain evidence="1 2">WG14</strain>
    </source>
</reference>
<dbReference type="RefSeq" id="WP_091405516.1">
    <property type="nucleotide sequence ID" value="NZ_FMYV01000011.1"/>
</dbReference>
<dbReference type="Proteomes" id="UP000199322">
    <property type="component" value="Unassembled WGS sequence"/>
</dbReference>
<proteinExistence type="predicted"/>
<sequence length="79" mass="9360">MSYIRKITNSEELSKIIDLPDDLKNKKVEVIILPYEENTKTKKSHKSLQGSLKKYKNQELINEENTAWEKMVKDKYENS</sequence>
<evidence type="ECO:0000313" key="2">
    <source>
        <dbReference type="Proteomes" id="UP000199322"/>
    </source>
</evidence>
<dbReference type="AlphaFoldDB" id="A0A1G6Q7W7"/>
<name>A0A1G6Q7W7_9BACT</name>
<evidence type="ECO:0000313" key="1">
    <source>
        <dbReference type="EMBL" id="SDC88418.1"/>
    </source>
</evidence>
<accession>A0A1G6Q7W7</accession>
<gene>
    <name evidence="1" type="ORF">SAMN04488588_1998</name>
</gene>